<keyword evidence="1" id="KW-0472">Membrane</keyword>
<gene>
    <name evidence="2" type="ORF">NAEGRDRAFT_53435</name>
</gene>
<dbReference type="InParanoid" id="D2VZ80"/>
<dbReference type="SUPFAM" id="SSF55073">
    <property type="entry name" value="Nucleotide cyclase"/>
    <property type="match status" value="1"/>
</dbReference>
<dbReference type="AlphaFoldDB" id="D2VZ80"/>
<dbReference type="EMBL" id="GG738913">
    <property type="protein sequence ID" value="EFC37947.1"/>
    <property type="molecule type" value="Genomic_DNA"/>
</dbReference>
<dbReference type="VEuPathDB" id="AmoebaDB:NAEGRDRAFT_53435"/>
<dbReference type="GeneID" id="8863368"/>
<keyword evidence="1" id="KW-1133">Transmembrane helix</keyword>
<dbReference type="InterPro" id="IPR029787">
    <property type="entry name" value="Nucleotide_cyclase"/>
</dbReference>
<accession>D2VZ80</accession>
<protein>
    <submittedName>
        <fullName evidence="2">Predicted protein</fullName>
    </submittedName>
</protein>
<organism evidence="3">
    <name type="scientific">Naegleria gruberi</name>
    <name type="common">Amoeba</name>
    <dbReference type="NCBI Taxonomy" id="5762"/>
    <lineage>
        <taxon>Eukaryota</taxon>
        <taxon>Discoba</taxon>
        <taxon>Heterolobosea</taxon>
        <taxon>Tetramitia</taxon>
        <taxon>Eutetramitia</taxon>
        <taxon>Vahlkampfiidae</taxon>
        <taxon>Naegleria</taxon>
    </lineage>
</organism>
<dbReference type="Gene3D" id="3.30.70.1230">
    <property type="entry name" value="Nucleotide cyclase"/>
    <property type="match status" value="1"/>
</dbReference>
<reference evidence="2 3" key="1">
    <citation type="journal article" date="2010" name="Cell">
        <title>The genome of Naegleria gruberi illuminates early eukaryotic versatility.</title>
        <authorList>
            <person name="Fritz-Laylin L.K."/>
            <person name="Prochnik S.E."/>
            <person name="Ginger M.L."/>
            <person name="Dacks J.B."/>
            <person name="Carpenter M.L."/>
            <person name="Field M.C."/>
            <person name="Kuo A."/>
            <person name="Paredez A."/>
            <person name="Chapman J."/>
            <person name="Pham J."/>
            <person name="Shu S."/>
            <person name="Neupane R."/>
            <person name="Cipriano M."/>
            <person name="Mancuso J."/>
            <person name="Tu H."/>
            <person name="Salamov A."/>
            <person name="Lindquist E."/>
            <person name="Shapiro H."/>
            <person name="Lucas S."/>
            <person name="Grigoriev I.V."/>
            <person name="Cande W.Z."/>
            <person name="Fulton C."/>
            <person name="Rokhsar D.S."/>
            <person name="Dawson S.C."/>
        </authorList>
    </citation>
    <scope>NUCLEOTIDE SEQUENCE [LARGE SCALE GENOMIC DNA]</scope>
    <source>
        <strain evidence="2 3">NEG-M</strain>
    </source>
</reference>
<evidence type="ECO:0000256" key="1">
    <source>
        <dbReference type="SAM" id="Phobius"/>
    </source>
</evidence>
<feature type="transmembrane region" description="Helical" evidence="1">
    <location>
        <begin position="301"/>
        <end position="324"/>
    </location>
</feature>
<proteinExistence type="predicted"/>
<keyword evidence="3" id="KW-1185">Reference proteome</keyword>
<evidence type="ECO:0000313" key="2">
    <source>
        <dbReference type="EMBL" id="EFC37947.1"/>
    </source>
</evidence>
<dbReference type="Proteomes" id="UP000006671">
    <property type="component" value="Unassembled WGS sequence"/>
</dbReference>
<dbReference type="RefSeq" id="XP_002670691.1">
    <property type="nucleotide sequence ID" value="XM_002670645.1"/>
</dbReference>
<name>D2VZ80_NAEGR</name>
<sequence>MTKDLIGKVGDKTVSYINSEIEPHIKLSMSLAADINNGVIGEKPKLVYLYEKYKIFKSSGLGVFYPDQLYTYTLTGYPPNTILTYLEKLNEGIIFWNVNETDGSTTSVFRNDSSTYHVTEQPYWNQSLQLFEELQTNVIIGEPYLVVNSGMAIYCSTKIYNSSHYLHTRQKQLIGIAKSNLMLNSIQEFLQELTLIGNGYVILAELNDLVIGASINSSSSEGRSRVSIFDLTDKDAGQLMKDVRSQYGNLKEIPSFFQIYSLGVGYDISKVDYKFLNVHWILYMVVFKSDVEKTTNINSGISVGVAIVVIVFGVVCSFIIGHLVTDPLRFLENQFLKIKTFDLKSCNFNSSKFKEVDSIYEHLFDMVTWLNEFKSFLPENVFNQLKNFEQVEWKPSLFEKDQQSIKVSSEIGTSKMIKTSTLRNSTTSSQNSSKITTGSLFKLGLNYSRISVVNVKLFGFNEDTSAHDLSNIFSKIANGLSTLCKTMQVSDLHIFSMDEYQLTFVDGNKKCESSAIEASLKICKILDNIHGKSERKLCYSIGIFTDMAFVGNVGSNSLRSYSIVGPIVQNARKLATFGQTLDCKILVDSGSVSPIIINQYVLRPVDRLEMEIFNSKTKHLISVHEILRENSINPDEWLYELEQSNCNSQFKSLQNAFVSIFEVESEEANFSEKVRESRRIFQRYIDENPSDTLVANRIIYVLNFLLDYSKDSDNALFELCKNYRTTLHYSINSLSCLNCVPVEISNINFKC</sequence>
<evidence type="ECO:0000313" key="3">
    <source>
        <dbReference type="Proteomes" id="UP000006671"/>
    </source>
</evidence>
<keyword evidence="1" id="KW-0812">Transmembrane</keyword>
<dbReference type="KEGG" id="ngr:NAEGRDRAFT_53435"/>